<comment type="caution">
    <text evidence="12">The sequence shown here is derived from an EMBL/GenBank/DDBJ whole genome shotgun (WGS) entry which is preliminary data.</text>
</comment>
<keyword evidence="3" id="KW-1003">Cell membrane</keyword>
<comment type="similarity">
    <text evidence="9">Belongs to the GSP H family.</text>
</comment>
<dbReference type="InterPro" id="IPR045584">
    <property type="entry name" value="Pilin-like"/>
</dbReference>
<dbReference type="SUPFAM" id="SSF54523">
    <property type="entry name" value="Pili subunits"/>
    <property type="match status" value="1"/>
</dbReference>
<keyword evidence="7" id="KW-1133">Transmembrane helix</keyword>
<dbReference type="InterPro" id="IPR022346">
    <property type="entry name" value="T2SS_GspH"/>
</dbReference>
<name>A0ABX2IFD8_9RHOO</name>
<protein>
    <recommendedName>
        <fullName evidence="2">Type II secretion system protein H</fullName>
    </recommendedName>
    <alternativeName>
        <fullName evidence="10">General secretion pathway protein H</fullName>
    </alternativeName>
</protein>
<evidence type="ECO:0000313" key="13">
    <source>
        <dbReference type="Proteomes" id="UP000778523"/>
    </source>
</evidence>
<dbReference type="Proteomes" id="UP000778523">
    <property type="component" value="Unassembled WGS sequence"/>
</dbReference>
<evidence type="ECO:0000256" key="6">
    <source>
        <dbReference type="ARBA" id="ARBA00022692"/>
    </source>
</evidence>
<keyword evidence="4" id="KW-0488">Methylation</keyword>
<evidence type="ECO:0000256" key="8">
    <source>
        <dbReference type="ARBA" id="ARBA00023136"/>
    </source>
</evidence>
<evidence type="ECO:0000256" key="2">
    <source>
        <dbReference type="ARBA" id="ARBA00021549"/>
    </source>
</evidence>
<keyword evidence="8" id="KW-0472">Membrane</keyword>
<evidence type="ECO:0000256" key="5">
    <source>
        <dbReference type="ARBA" id="ARBA00022519"/>
    </source>
</evidence>
<dbReference type="Gene3D" id="3.30.700.10">
    <property type="entry name" value="Glycoprotein, Type 4 Pilin"/>
    <property type="match status" value="1"/>
</dbReference>
<organism evidence="12 13">
    <name type="scientific">Uliginosibacterium aquaticum</name>
    <dbReference type="NCBI Taxonomy" id="2731212"/>
    <lineage>
        <taxon>Bacteria</taxon>
        <taxon>Pseudomonadati</taxon>
        <taxon>Pseudomonadota</taxon>
        <taxon>Betaproteobacteria</taxon>
        <taxon>Rhodocyclales</taxon>
        <taxon>Zoogloeaceae</taxon>
        <taxon>Uliginosibacterium</taxon>
    </lineage>
</organism>
<keyword evidence="13" id="KW-1185">Reference proteome</keyword>
<feature type="domain" description="General secretion pathway GspH" evidence="11">
    <location>
        <begin position="35"/>
        <end position="132"/>
    </location>
</feature>
<proteinExistence type="inferred from homology"/>
<evidence type="ECO:0000256" key="10">
    <source>
        <dbReference type="ARBA" id="ARBA00030775"/>
    </source>
</evidence>
<comment type="subcellular location">
    <subcellularLocation>
        <location evidence="1">Cell inner membrane</location>
        <topology evidence="1">Single-pass membrane protein</topology>
    </subcellularLocation>
</comment>
<evidence type="ECO:0000256" key="4">
    <source>
        <dbReference type="ARBA" id="ARBA00022481"/>
    </source>
</evidence>
<evidence type="ECO:0000256" key="3">
    <source>
        <dbReference type="ARBA" id="ARBA00022475"/>
    </source>
</evidence>
<evidence type="ECO:0000256" key="9">
    <source>
        <dbReference type="ARBA" id="ARBA00025772"/>
    </source>
</evidence>
<evidence type="ECO:0000256" key="1">
    <source>
        <dbReference type="ARBA" id="ARBA00004377"/>
    </source>
</evidence>
<keyword evidence="5" id="KW-0997">Cell inner membrane</keyword>
<dbReference type="Pfam" id="PF12019">
    <property type="entry name" value="GspH"/>
    <property type="match status" value="1"/>
</dbReference>
<keyword evidence="6" id="KW-0812">Transmembrane</keyword>
<evidence type="ECO:0000256" key="7">
    <source>
        <dbReference type="ARBA" id="ARBA00022989"/>
    </source>
</evidence>
<evidence type="ECO:0000259" key="11">
    <source>
        <dbReference type="Pfam" id="PF12019"/>
    </source>
</evidence>
<sequence>MPELVVTMVVIGILAAVAVPRFATRAEFDAFGYSEALRQALRFAQKSAVAKRRPVCVAISSSSLSLTLGASFGAASCTLSLPDPATNTAYLLAAPASVTVSNASFSFDSLGRPSAAQSITVSGGSNVQTIQVVTETGYVR</sequence>
<dbReference type="EMBL" id="JABCSC020000002">
    <property type="protein sequence ID" value="NSL55394.1"/>
    <property type="molecule type" value="Genomic_DNA"/>
</dbReference>
<reference evidence="12 13" key="1">
    <citation type="submission" date="2020-06" db="EMBL/GenBank/DDBJ databases">
        <title>Draft genome of Uliginosibacterium sp. IMCC34675.</title>
        <authorList>
            <person name="Song J."/>
        </authorList>
    </citation>
    <scope>NUCLEOTIDE SEQUENCE [LARGE SCALE GENOMIC DNA]</scope>
    <source>
        <strain evidence="12 13">IMCC34675</strain>
    </source>
</reference>
<accession>A0ABX2IFD8</accession>
<evidence type="ECO:0000313" key="12">
    <source>
        <dbReference type="EMBL" id="NSL55394.1"/>
    </source>
</evidence>
<gene>
    <name evidence="12" type="ORF">HJ583_010190</name>
</gene>